<feature type="domain" description="DUF6242" evidence="1">
    <location>
        <begin position="35"/>
        <end position="131"/>
    </location>
</feature>
<dbReference type="SUPFAM" id="SSF117281">
    <property type="entry name" value="Kelch motif"/>
    <property type="match status" value="1"/>
</dbReference>
<reference evidence="3" key="1">
    <citation type="submission" date="2019-03" db="EMBL/GenBank/DDBJ databases">
        <title>Single cell metagenomics reveals metabolic interactions within the superorganism composed of flagellate Streblomastix strix and complex community of Bacteroidetes bacteria on its surface.</title>
        <authorList>
            <person name="Treitli S.C."/>
            <person name="Kolisko M."/>
            <person name="Husnik F."/>
            <person name="Keeling P."/>
            <person name="Hampl V."/>
        </authorList>
    </citation>
    <scope>NUCLEOTIDE SEQUENCE</scope>
    <source>
        <strain evidence="3">STM</strain>
    </source>
</reference>
<dbReference type="PROSITE" id="PS51257">
    <property type="entry name" value="PROKAR_LIPOPROTEIN"/>
    <property type="match status" value="1"/>
</dbReference>
<proteinExistence type="predicted"/>
<dbReference type="EMBL" id="SNRY01003565">
    <property type="protein sequence ID" value="KAA6320513.1"/>
    <property type="molecule type" value="Genomic_DNA"/>
</dbReference>
<dbReference type="AlphaFoldDB" id="A0A5J4QJ25"/>
<protein>
    <submittedName>
        <fullName evidence="3">Uncharacterized protein</fullName>
    </submittedName>
</protein>
<gene>
    <name evidence="3" type="ORF">EZS27_029723</name>
</gene>
<comment type="caution">
    <text evidence="3">The sequence shown here is derived from an EMBL/GenBank/DDBJ whole genome shotgun (WGS) entry which is preliminary data.</text>
</comment>
<dbReference type="Pfam" id="PF25852">
    <property type="entry name" value="DUF6242_C"/>
    <property type="match status" value="1"/>
</dbReference>
<sequence>MRIKFLLAIVSLFFGSFIIISCLDSDSTMEYSSDDTIHAFELDTIYGKRYPFTIDQINGTIYNIDSVPFTADTIINKILITRLDVLGYVLTGDTVLNLSDSLDLSKTMEQPLKLRVIAPNNVNTKDYTVEVRIHKQDPDSLVWTKMASSFFTGGELGKQKSVILDESIFVYTSNTAEAYCTLLSNGHEWTKVTVDNLPANIKLSSILAFRDKLYVLTEDNKVYFSENGTSWNENSALSGNEVETFVASFPDAITGIKKDESGILTFCVTNSDLSGWGTGREVPETFLTENISSAVYKTKTGIWKAFTVGDVPNETTIKPIYTTPWFSMDGRGWASAEAPIPLAGDSITYDCPYMKHPSMIYYNDKFYIFGENFDYFYISPEGLTWSRIEKKVLFPPHFGNMSHYSMVVDKDNFIWILWGKEGEVWRGRINKLGAKIKE</sequence>
<dbReference type="InterPro" id="IPR058667">
    <property type="entry name" value="DUF6242_C"/>
</dbReference>
<organism evidence="3">
    <name type="scientific">termite gut metagenome</name>
    <dbReference type="NCBI Taxonomy" id="433724"/>
    <lineage>
        <taxon>unclassified sequences</taxon>
        <taxon>metagenomes</taxon>
        <taxon>organismal metagenomes</taxon>
    </lineage>
</organism>
<evidence type="ECO:0000313" key="3">
    <source>
        <dbReference type="EMBL" id="KAA6320513.1"/>
    </source>
</evidence>
<name>A0A5J4QJ25_9ZZZZ</name>
<accession>A0A5J4QJ25</accession>
<dbReference type="InterPro" id="IPR046209">
    <property type="entry name" value="DUF6242_N"/>
</dbReference>
<dbReference type="Pfam" id="PF19755">
    <property type="entry name" value="DUF6242"/>
    <property type="match status" value="1"/>
</dbReference>
<evidence type="ECO:0000259" key="2">
    <source>
        <dbReference type="Pfam" id="PF25852"/>
    </source>
</evidence>
<feature type="domain" description="DUF6242" evidence="2">
    <location>
        <begin position="137"/>
        <end position="435"/>
    </location>
</feature>
<evidence type="ECO:0000259" key="1">
    <source>
        <dbReference type="Pfam" id="PF19755"/>
    </source>
</evidence>
<dbReference type="InterPro" id="IPR015915">
    <property type="entry name" value="Kelch-typ_b-propeller"/>
</dbReference>